<dbReference type="InterPro" id="IPR029016">
    <property type="entry name" value="GAF-like_dom_sf"/>
</dbReference>
<dbReference type="PANTHER" id="PTHR45138:SF9">
    <property type="entry name" value="DIGUANYLATE CYCLASE DGCM-RELATED"/>
    <property type="match status" value="1"/>
</dbReference>
<dbReference type="Gene3D" id="3.30.70.270">
    <property type="match status" value="1"/>
</dbReference>
<dbReference type="GO" id="GO:0005886">
    <property type="term" value="C:plasma membrane"/>
    <property type="evidence" value="ECO:0007669"/>
    <property type="project" value="TreeGrafter"/>
</dbReference>
<dbReference type="InterPro" id="IPR050469">
    <property type="entry name" value="Diguanylate_Cyclase"/>
</dbReference>
<organism evidence="4 5">
    <name type="scientific">Photobacterium rosenbergii</name>
    <dbReference type="NCBI Taxonomy" id="294936"/>
    <lineage>
        <taxon>Bacteria</taxon>
        <taxon>Pseudomonadati</taxon>
        <taxon>Pseudomonadota</taxon>
        <taxon>Gammaproteobacteria</taxon>
        <taxon>Vibrionales</taxon>
        <taxon>Vibrionaceae</taxon>
        <taxon>Photobacterium</taxon>
    </lineage>
</organism>
<dbReference type="NCBIfam" id="TIGR00254">
    <property type="entry name" value="GGDEF"/>
    <property type="match status" value="1"/>
</dbReference>
<dbReference type="Gene3D" id="3.30.450.40">
    <property type="match status" value="1"/>
</dbReference>
<dbReference type="SMART" id="SM00267">
    <property type="entry name" value="GGDEF"/>
    <property type="match status" value="1"/>
</dbReference>
<dbReference type="GO" id="GO:0052621">
    <property type="term" value="F:diguanylate cyclase activity"/>
    <property type="evidence" value="ECO:0007669"/>
    <property type="project" value="UniProtKB-EC"/>
</dbReference>
<dbReference type="Pfam" id="PF01590">
    <property type="entry name" value="GAF"/>
    <property type="match status" value="1"/>
</dbReference>
<dbReference type="GO" id="GO:0043709">
    <property type="term" value="P:cell adhesion involved in single-species biofilm formation"/>
    <property type="evidence" value="ECO:0007669"/>
    <property type="project" value="TreeGrafter"/>
</dbReference>
<sequence length="589" mass="66838">MNKESNRELDKLVDQLVRQANMSQWCKALLGRLKDDFYLSNMTFMIEQDNEIMAVASCVENTFQYYSPALRLDDYNGVPLGAIQFARDNGQFVRTYVNRPYKAIWYDDNGDWCQLVLPIVMHERPVGYIYAETNKPEYFEARIQEVEQFFAVIASDVSARVLLKELDSQHQCRQTAEAELADRNKSLKQYLKLLKNLHELTLVLSKVDTNDELFKAAVMLGREKLDIDRMAVFLIDFEKNEMRGTYGTDPEGQLVCRRSFCSAVPDHPLVNEALSRKDHVVVKENAPLYYGTQQVGTGWNAMIAMWNGDRCIGWIAADNLLNRQPITEHDKQILKLFGASLAQQIVIRQQNEELRQLNSELEGRVARRTQELMSTNAALETANKKLALWSMQDGLTQVSNRRFFEESYREAWLEALEGSTSLGVIMLDIDHFKAFNDYYGHLQGDQCLKQIAHMLKIITDKTDGAVLSRFGGEEFVCILPRCSQQQLQALANKMVTGARKLKLTHEKSAYGVVTLTAGGCCMVPSKSSPTDSTYKDMDKTAQQVVQPAVLHGTESSVLINKADMALYQAKKGGRNQAYIVDAKSCLHEL</sequence>
<accession>A0A2T3NLP9</accession>
<evidence type="ECO:0000313" key="5">
    <source>
        <dbReference type="Proteomes" id="UP000241346"/>
    </source>
</evidence>
<dbReference type="EMBL" id="PYMB01000001">
    <property type="protein sequence ID" value="PSW16447.1"/>
    <property type="molecule type" value="Genomic_DNA"/>
</dbReference>
<dbReference type="InterPro" id="IPR003018">
    <property type="entry name" value="GAF"/>
</dbReference>
<dbReference type="InterPro" id="IPR029787">
    <property type="entry name" value="Nucleotide_cyclase"/>
</dbReference>
<dbReference type="Proteomes" id="UP000241346">
    <property type="component" value="Unassembled WGS sequence"/>
</dbReference>
<dbReference type="AlphaFoldDB" id="A0A2T3NLP9"/>
<reference evidence="4 5" key="1">
    <citation type="submission" date="2018-03" db="EMBL/GenBank/DDBJ databases">
        <title>Whole genome sequencing of Histamine producing bacteria.</title>
        <authorList>
            <person name="Butler K."/>
        </authorList>
    </citation>
    <scope>NUCLEOTIDE SEQUENCE [LARGE SCALE GENOMIC DNA]</scope>
    <source>
        <strain evidence="4 5">DSM 19138</strain>
    </source>
</reference>
<feature type="domain" description="GGDEF" evidence="3">
    <location>
        <begin position="420"/>
        <end position="582"/>
    </location>
</feature>
<protein>
    <recommendedName>
        <fullName evidence="1">diguanylate cyclase</fullName>
        <ecNumber evidence="1">2.7.7.65</ecNumber>
    </recommendedName>
</protein>
<dbReference type="PANTHER" id="PTHR45138">
    <property type="entry name" value="REGULATORY COMPONENTS OF SENSORY TRANSDUCTION SYSTEM"/>
    <property type="match status" value="1"/>
</dbReference>
<comment type="catalytic activity">
    <reaction evidence="2">
        <text>2 GTP = 3',3'-c-di-GMP + 2 diphosphate</text>
        <dbReference type="Rhea" id="RHEA:24898"/>
        <dbReference type="ChEBI" id="CHEBI:33019"/>
        <dbReference type="ChEBI" id="CHEBI:37565"/>
        <dbReference type="ChEBI" id="CHEBI:58805"/>
        <dbReference type="EC" id="2.7.7.65"/>
    </reaction>
</comment>
<dbReference type="InterPro" id="IPR043128">
    <property type="entry name" value="Rev_trsase/Diguanyl_cyclase"/>
</dbReference>
<gene>
    <name evidence="4" type="ORF">C9J01_05465</name>
</gene>
<dbReference type="GO" id="GO:1902201">
    <property type="term" value="P:negative regulation of bacterial-type flagellum-dependent cell motility"/>
    <property type="evidence" value="ECO:0007669"/>
    <property type="project" value="TreeGrafter"/>
</dbReference>
<dbReference type="SUPFAM" id="SSF55073">
    <property type="entry name" value="Nucleotide cyclase"/>
    <property type="match status" value="1"/>
</dbReference>
<dbReference type="Pfam" id="PF00990">
    <property type="entry name" value="GGDEF"/>
    <property type="match status" value="1"/>
</dbReference>
<evidence type="ECO:0000256" key="1">
    <source>
        <dbReference type="ARBA" id="ARBA00012528"/>
    </source>
</evidence>
<dbReference type="SUPFAM" id="SSF55781">
    <property type="entry name" value="GAF domain-like"/>
    <property type="match status" value="1"/>
</dbReference>
<name>A0A2T3NLP9_9GAMM</name>
<dbReference type="RefSeq" id="WP_107297069.1">
    <property type="nucleotide sequence ID" value="NZ_PYMB01000001.1"/>
</dbReference>
<dbReference type="EC" id="2.7.7.65" evidence="1"/>
<evidence type="ECO:0000313" key="4">
    <source>
        <dbReference type="EMBL" id="PSW16447.1"/>
    </source>
</evidence>
<dbReference type="CDD" id="cd01949">
    <property type="entry name" value="GGDEF"/>
    <property type="match status" value="1"/>
</dbReference>
<evidence type="ECO:0000259" key="3">
    <source>
        <dbReference type="PROSITE" id="PS50887"/>
    </source>
</evidence>
<dbReference type="OrthoDB" id="9803824at2"/>
<comment type="caution">
    <text evidence="4">The sequence shown here is derived from an EMBL/GenBank/DDBJ whole genome shotgun (WGS) entry which is preliminary data.</text>
</comment>
<dbReference type="InterPro" id="IPR000160">
    <property type="entry name" value="GGDEF_dom"/>
</dbReference>
<proteinExistence type="predicted"/>
<dbReference type="PROSITE" id="PS50887">
    <property type="entry name" value="GGDEF"/>
    <property type="match status" value="1"/>
</dbReference>
<evidence type="ECO:0000256" key="2">
    <source>
        <dbReference type="ARBA" id="ARBA00034247"/>
    </source>
</evidence>